<dbReference type="InterPro" id="IPR000432">
    <property type="entry name" value="DNA_mismatch_repair_MutS_C"/>
</dbReference>
<dbReference type="SUPFAM" id="SSF48334">
    <property type="entry name" value="DNA repair protein MutS, domain III"/>
    <property type="match status" value="1"/>
</dbReference>
<comment type="similarity">
    <text evidence="1 9 10">Belongs to the DNA mismatch repair MutS family.</text>
</comment>
<dbReference type="NCBIfam" id="NF003810">
    <property type="entry name" value="PRK05399.1"/>
    <property type="match status" value="1"/>
</dbReference>
<evidence type="ECO:0000259" key="11">
    <source>
        <dbReference type="PROSITE" id="PS00486"/>
    </source>
</evidence>
<comment type="function">
    <text evidence="8 9">This protein is involved in the repair of mismatches in DNA. It is possible that it carries out the mismatch recognition step. This protein has a weak ATPase activity.</text>
</comment>
<evidence type="ECO:0000256" key="5">
    <source>
        <dbReference type="ARBA" id="ARBA00022840"/>
    </source>
</evidence>
<dbReference type="SUPFAM" id="SSF52540">
    <property type="entry name" value="P-loop containing nucleoside triphosphate hydrolases"/>
    <property type="match status" value="1"/>
</dbReference>
<organism evidence="12 13">
    <name type="scientific">Serpentinimonas maccroryi</name>
    <dbReference type="NCBI Taxonomy" id="1458426"/>
    <lineage>
        <taxon>Bacteria</taxon>
        <taxon>Pseudomonadati</taxon>
        <taxon>Pseudomonadota</taxon>
        <taxon>Betaproteobacteria</taxon>
        <taxon>Burkholderiales</taxon>
        <taxon>Comamonadaceae</taxon>
        <taxon>Serpentinimonas</taxon>
    </lineage>
</organism>
<dbReference type="Gene3D" id="1.10.1420.10">
    <property type="match status" value="2"/>
</dbReference>
<evidence type="ECO:0000256" key="8">
    <source>
        <dbReference type="ARBA" id="ARBA00024647"/>
    </source>
</evidence>
<dbReference type="SMART" id="SM00534">
    <property type="entry name" value="MUTSac"/>
    <property type="match status" value="1"/>
</dbReference>
<dbReference type="HAMAP" id="MF_00096">
    <property type="entry name" value="MutS"/>
    <property type="match status" value="1"/>
</dbReference>
<keyword evidence="5 9" id="KW-0067">ATP-binding</keyword>
<evidence type="ECO:0000313" key="12">
    <source>
        <dbReference type="EMBL" id="BAO82571.1"/>
    </source>
</evidence>
<dbReference type="GO" id="GO:0005524">
    <property type="term" value="F:ATP binding"/>
    <property type="evidence" value="ECO:0007669"/>
    <property type="project" value="UniProtKB-UniRule"/>
</dbReference>
<dbReference type="NCBIfam" id="TIGR01070">
    <property type="entry name" value="mutS1"/>
    <property type="match status" value="1"/>
</dbReference>
<evidence type="ECO:0000256" key="9">
    <source>
        <dbReference type="HAMAP-Rule" id="MF_00096"/>
    </source>
</evidence>
<dbReference type="InterPro" id="IPR027417">
    <property type="entry name" value="P-loop_NTPase"/>
</dbReference>
<dbReference type="AlphaFoldDB" id="A0A060NJN8"/>
<dbReference type="InterPro" id="IPR017261">
    <property type="entry name" value="DNA_mismatch_repair_MutS/MSH"/>
</dbReference>
<feature type="domain" description="DNA mismatch repair proteins mutS family" evidence="11">
    <location>
        <begin position="712"/>
        <end position="728"/>
    </location>
</feature>
<dbReference type="SMART" id="SM00533">
    <property type="entry name" value="MUTSd"/>
    <property type="match status" value="1"/>
</dbReference>
<dbReference type="GO" id="GO:0140664">
    <property type="term" value="F:ATP-dependent DNA damage sensor activity"/>
    <property type="evidence" value="ECO:0007669"/>
    <property type="project" value="InterPro"/>
</dbReference>
<dbReference type="Proteomes" id="UP000066014">
    <property type="component" value="Chromosome"/>
</dbReference>
<proteinExistence type="inferred from homology"/>
<dbReference type="FunFam" id="3.40.1170.10:FF:000001">
    <property type="entry name" value="DNA mismatch repair protein MutS"/>
    <property type="match status" value="1"/>
</dbReference>
<keyword evidence="4 9" id="KW-0227">DNA damage</keyword>
<dbReference type="Gene3D" id="3.40.1170.10">
    <property type="entry name" value="DNA repair protein MutS, domain I"/>
    <property type="match status" value="1"/>
</dbReference>
<dbReference type="InterPro" id="IPR036678">
    <property type="entry name" value="MutS_con_dom_sf"/>
</dbReference>
<name>A0A060NJN8_9BURK</name>
<evidence type="ECO:0000256" key="4">
    <source>
        <dbReference type="ARBA" id="ARBA00022763"/>
    </source>
</evidence>
<dbReference type="Gene3D" id="6.10.140.430">
    <property type="match status" value="1"/>
</dbReference>
<dbReference type="STRING" id="1458426.SMCB_0343"/>
<evidence type="ECO:0000256" key="6">
    <source>
        <dbReference type="ARBA" id="ARBA00023125"/>
    </source>
</evidence>
<reference evidence="12 13" key="1">
    <citation type="journal article" date="2014" name="Nat. Commun.">
        <title>Physiological and genomic features of highly alkaliphilic hydrogen-utilizing Betaproteobacteria from a continental serpentinizing site.</title>
        <authorList>
            <person name="Suzuki S."/>
            <person name="Kuenen J.G."/>
            <person name="Schipper K."/>
            <person name="van der Velde S."/>
            <person name="Ishii S."/>
            <person name="Wu A."/>
            <person name="Sorokin D.Y."/>
            <person name="Tenney A."/>
            <person name="Meng X.Y."/>
            <person name="Morrill P.L."/>
            <person name="Kamagata Y."/>
            <person name="Muyzer G."/>
            <person name="Nealson K.H."/>
        </authorList>
    </citation>
    <scope>NUCLEOTIDE SEQUENCE [LARGE SCALE GENOMIC DNA]</scope>
    <source>
        <strain evidence="12 13">B1</strain>
    </source>
</reference>
<dbReference type="GO" id="GO:0003684">
    <property type="term" value="F:damaged DNA binding"/>
    <property type="evidence" value="ECO:0007669"/>
    <property type="project" value="UniProtKB-UniRule"/>
</dbReference>
<dbReference type="SUPFAM" id="SSF55271">
    <property type="entry name" value="DNA repair protein MutS, domain I"/>
    <property type="match status" value="1"/>
</dbReference>
<dbReference type="OrthoDB" id="9802448at2"/>
<keyword evidence="13" id="KW-1185">Reference proteome</keyword>
<dbReference type="PANTHER" id="PTHR11361:SF34">
    <property type="entry name" value="DNA MISMATCH REPAIR PROTEIN MSH1, MITOCHONDRIAL"/>
    <property type="match status" value="1"/>
</dbReference>
<dbReference type="SUPFAM" id="SSF53150">
    <property type="entry name" value="DNA repair protein MutS, domain II"/>
    <property type="match status" value="1"/>
</dbReference>
<dbReference type="Pfam" id="PF05188">
    <property type="entry name" value="MutS_II"/>
    <property type="match status" value="1"/>
</dbReference>
<dbReference type="KEGG" id="cbab:SMCB_0343"/>
<dbReference type="InterPro" id="IPR045076">
    <property type="entry name" value="MutS"/>
</dbReference>
<dbReference type="HOGENOM" id="CLU_002472_1_3_4"/>
<dbReference type="RefSeq" id="WP_045534596.1">
    <property type="nucleotide sequence ID" value="NZ_AP014569.1"/>
</dbReference>
<keyword evidence="6 9" id="KW-0238">DNA-binding</keyword>
<keyword evidence="7 9" id="KW-0234">DNA repair</keyword>
<dbReference type="PROSITE" id="PS00486">
    <property type="entry name" value="DNA_MISMATCH_REPAIR_2"/>
    <property type="match status" value="1"/>
</dbReference>
<dbReference type="GO" id="GO:0005829">
    <property type="term" value="C:cytosol"/>
    <property type="evidence" value="ECO:0007669"/>
    <property type="project" value="TreeGrafter"/>
</dbReference>
<dbReference type="GO" id="GO:0006298">
    <property type="term" value="P:mismatch repair"/>
    <property type="evidence" value="ECO:0007669"/>
    <property type="project" value="UniProtKB-UniRule"/>
</dbReference>
<dbReference type="PIRSF" id="PIRSF037677">
    <property type="entry name" value="DNA_mis_repair_Msh6"/>
    <property type="match status" value="1"/>
</dbReference>
<sequence length="913" mass="98866">MMRQYLALKAQHPDALLFYRMGDFYELFYEDAHKAARLLDITLTRRGHSAGEPIPMAGVPFHAAQNYLARLLKHGESVAICEQVGDPATAKGPVERQVLRVLTPGTLTEAELLPDKAEPVLLALHWGPRQTLGLAWLNLTLGELQLAQCRSDELPTWAVRIGPSELLYSADLADSSTRELQELQRQWPALAGGTGAAGPARLSLAARPAWAFDSALGLRKLCAQLQAASLAGWGAQDLPLAHAAASALLDYAEHTQGRALAHLATLRVARPDELIELPPSTRRNLELTQTLRGEPSPTLFALLDSCQTSMGSRLLRRWLLEPPRNRTPALERLQAIGVLREHLQQPLRQALAGAADVERIAARLALRQVRPRELAGLAQTLQRAAVLAQLLQSGAVPQPARTVPPAESALLTRVAQHLIPPPGCADLLQRALLPEPAAQLREGGVINHGHDAELDGLRALQSNCDAFLLELEARERARSGIANLRVQYNKVHGFYIEITQGQLDRVPTDYRRRQTLKNAERFITPELKAFEDQVLSAQERALAREKWLYEALLEQLQPYLSALTELARALATLDALCALAERSLTLDWCAPEFSLEPGIEIRAGRHPVVQARLAESHTAFTPNDTVLGPKARLQIVTGPNMGGKSTYMRQVALIALLASMGSYVPAQRCRLGPLDAIHTRIGAADDLANAQSTFMVEMSEAAQILHRASAHSLVLMDEIGRGTSTFDGLALASAIASHLHDKVRACTLFATHYFELTRFPAEHAAALNVHVSAVENGREIVFLHQIEPGPASRSYGVQVARLAGVPAAVLQHARQLLHALEAHSAAAQAQLDLFAPAPSAAFEAAEPWDTAQTPDAQPPAPEVAAALPPSALEQAVAALDPDALSPREALEALYRLRQLLGNALLGAAPGAGH</sequence>
<dbReference type="EMBL" id="AP014569">
    <property type="protein sequence ID" value="BAO82571.1"/>
    <property type="molecule type" value="Genomic_DNA"/>
</dbReference>
<dbReference type="Gene3D" id="3.40.50.300">
    <property type="entry name" value="P-loop containing nucleotide triphosphate hydrolases"/>
    <property type="match status" value="1"/>
</dbReference>
<dbReference type="PANTHER" id="PTHR11361">
    <property type="entry name" value="DNA MISMATCH REPAIR PROTEIN MUTS FAMILY MEMBER"/>
    <property type="match status" value="1"/>
</dbReference>
<keyword evidence="3 9" id="KW-0547">Nucleotide-binding</keyword>
<dbReference type="Pfam" id="PF01624">
    <property type="entry name" value="MutS_I"/>
    <property type="match status" value="1"/>
</dbReference>
<dbReference type="InterPro" id="IPR005748">
    <property type="entry name" value="DNA_mismatch_repair_MutS"/>
</dbReference>
<dbReference type="Pfam" id="PF00488">
    <property type="entry name" value="MutS_V"/>
    <property type="match status" value="1"/>
</dbReference>
<evidence type="ECO:0000256" key="3">
    <source>
        <dbReference type="ARBA" id="ARBA00022741"/>
    </source>
</evidence>
<dbReference type="InterPro" id="IPR036187">
    <property type="entry name" value="DNA_mismatch_repair_MutS_sf"/>
</dbReference>
<dbReference type="InterPro" id="IPR007860">
    <property type="entry name" value="DNA_mmatch_repair_MutS_con_dom"/>
</dbReference>
<accession>A0A060NJN8</accession>
<dbReference type="InterPro" id="IPR007696">
    <property type="entry name" value="DNA_mismatch_repair_MutS_core"/>
</dbReference>
<dbReference type="Pfam" id="PF05192">
    <property type="entry name" value="MutS_III"/>
    <property type="match status" value="1"/>
</dbReference>
<dbReference type="Pfam" id="PF05190">
    <property type="entry name" value="MutS_IV"/>
    <property type="match status" value="1"/>
</dbReference>
<dbReference type="Gene3D" id="3.30.420.110">
    <property type="entry name" value="MutS, connector domain"/>
    <property type="match status" value="1"/>
</dbReference>
<evidence type="ECO:0000313" key="13">
    <source>
        <dbReference type="Proteomes" id="UP000066014"/>
    </source>
</evidence>
<evidence type="ECO:0000256" key="2">
    <source>
        <dbReference type="ARBA" id="ARBA00021982"/>
    </source>
</evidence>
<protein>
    <recommendedName>
        <fullName evidence="2 9">DNA mismatch repair protein MutS</fullName>
    </recommendedName>
</protein>
<evidence type="ECO:0000256" key="7">
    <source>
        <dbReference type="ARBA" id="ARBA00023204"/>
    </source>
</evidence>
<dbReference type="InterPro" id="IPR007695">
    <property type="entry name" value="DNA_mismatch_repair_MutS-lik_N"/>
</dbReference>
<dbReference type="InterPro" id="IPR007861">
    <property type="entry name" value="DNA_mismatch_repair_MutS_clamp"/>
</dbReference>
<feature type="binding site" evidence="9">
    <location>
        <begin position="638"/>
        <end position="645"/>
    </location>
    <ligand>
        <name>ATP</name>
        <dbReference type="ChEBI" id="CHEBI:30616"/>
    </ligand>
</feature>
<gene>
    <name evidence="9" type="primary">mutS</name>
    <name evidence="12" type="ORF">SMCB_0343</name>
</gene>
<evidence type="ECO:0000256" key="10">
    <source>
        <dbReference type="RuleBase" id="RU003756"/>
    </source>
</evidence>
<dbReference type="GO" id="GO:0030983">
    <property type="term" value="F:mismatched DNA binding"/>
    <property type="evidence" value="ECO:0007669"/>
    <property type="project" value="InterPro"/>
</dbReference>
<evidence type="ECO:0000256" key="1">
    <source>
        <dbReference type="ARBA" id="ARBA00006271"/>
    </source>
</evidence>
<dbReference type="InterPro" id="IPR016151">
    <property type="entry name" value="DNA_mismatch_repair_MutS_N"/>
</dbReference>